<dbReference type="GO" id="GO:0005634">
    <property type="term" value="C:nucleus"/>
    <property type="evidence" value="ECO:0007669"/>
    <property type="project" value="TreeGrafter"/>
</dbReference>
<dbReference type="EMBL" id="ACPB03005351">
    <property type="status" value="NOT_ANNOTATED_CDS"/>
    <property type="molecule type" value="Genomic_DNA"/>
</dbReference>
<dbReference type="InterPro" id="IPR051232">
    <property type="entry name" value="ARID/SWI1_ChromRemod"/>
</dbReference>
<dbReference type="PANTHER" id="PTHR13964">
    <property type="entry name" value="RBP-RELATED"/>
    <property type="match status" value="1"/>
</dbReference>
<keyword evidence="7" id="KW-1185">Reference proteome</keyword>
<feature type="domain" description="ARID" evidence="5">
    <location>
        <begin position="1"/>
        <end position="44"/>
    </location>
</feature>
<dbReference type="PANTHER" id="PTHR13964:SF44">
    <property type="entry name" value="ARID DOMAIN-CONTAINING PROTEIN"/>
    <property type="match status" value="1"/>
</dbReference>
<dbReference type="SUPFAM" id="SSF46774">
    <property type="entry name" value="ARID-like"/>
    <property type="match status" value="1"/>
</dbReference>
<dbReference type="InterPro" id="IPR001606">
    <property type="entry name" value="ARID_dom"/>
</dbReference>
<evidence type="ECO:0000313" key="6">
    <source>
        <dbReference type="EnsemblMetazoa" id="RPRC013496-PA"/>
    </source>
</evidence>
<keyword evidence="3" id="KW-0539">Nucleus</keyword>
<evidence type="ECO:0000256" key="3">
    <source>
        <dbReference type="ARBA" id="ARBA00023242"/>
    </source>
</evidence>
<dbReference type="PROSITE" id="PS51011">
    <property type="entry name" value="ARID"/>
    <property type="match status" value="1"/>
</dbReference>
<accession>T1IB25</accession>
<reference evidence="6" key="1">
    <citation type="submission" date="2015-05" db="UniProtKB">
        <authorList>
            <consortium name="EnsemblMetazoa"/>
        </authorList>
    </citation>
    <scope>IDENTIFICATION</scope>
</reference>
<evidence type="ECO:0000313" key="7">
    <source>
        <dbReference type="Proteomes" id="UP000015103"/>
    </source>
</evidence>
<dbReference type="VEuPathDB" id="VectorBase:RPRC013496"/>
<dbReference type="InParanoid" id="T1IB25"/>
<dbReference type="Proteomes" id="UP000015103">
    <property type="component" value="Unassembled WGS sequence"/>
</dbReference>
<evidence type="ECO:0000256" key="4">
    <source>
        <dbReference type="SAM" id="MobiDB-lite"/>
    </source>
</evidence>
<evidence type="ECO:0000256" key="1">
    <source>
        <dbReference type="ARBA" id="ARBA00023015"/>
    </source>
</evidence>
<evidence type="ECO:0000256" key="2">
    <source>
        <dbReference type="ARBA" id="ARBA00023163"/>
    </source>
</evidence>
<dbReference type="InterPro" id="IPR036431">
    <property type="entry name" value="ARID_dom_sf"/>
</dbReference>
<dbReference type="EnsemblMetazoa" id="RPRC013496-RA">
    <property type="protein sequence ID" value="RPRC013496-PA"/>
    <property type="gene ID" value="RPRC013496"/>
</dbReference>
<sequence length="172" mass="19455">MVTAGKLWKFVYEVMGGDMTSTSAATLSRRHYERLLLPYERHVNGIRTTPKIRPTLSLPPVPLPKNLQNQESTTNKANNNNSNDNNTNSNIINTSNDTNSNSKNKNNLLITKPRLKQEKVLVEKENIPQRREPSKQPQVKLEAPKQVSKPVKLEPEIIDLSEDSPVKVCTFL</sequence>
<feature type="compositionally biased region" description="Low complexity" evidence="4">
    <location>
        <begin position="72"/>
        <end position="107"/>
    </location>
</feature>
<dbReference type="AlphaFoldDB" id="T1IB25"/>
<dbReference type="STRING" id="13249.T1IB25"/>
<dbReference type="HOGENOM" id="CLU_1557202_0_0_1"/>
<dbReference type="GO" id="GO:0006357">
    <property type="term" value="P:regulation of transcription by RNA polymerase II"/>
    <property type="evidence" value="ECO:0007669"/>
    <property type="project" value="TreeGrafter"/>
</dbReference>
<dbReference type="Gene3D" id="1.10.150.60">
    <property type="entry name" value="ARID DNA-binding domain"/>
    <property type="match status" value="1"/>
</dbReference>
<organism evidence="6 7">
    <name type="scientific">Rhodnius prolixus</name>
    <name type="common">Triatomid bug</name>
    <dbReference type="NCBI Taxonomy" id="13249"/>
    <lineage>
        <taxon>Eukaryota</taxon>
        <taxon>Metazoa</taxon>
        <taxon>Ecdysozoa</taxon>
        <taxon>Arthropoda</taxon>
        <taxon>Hexapoda</taxon>
        <taxon>Insecta</taxon>
        <taxon>Pterygota</taxon>
        <taxon>Neoptera</taxon>
        <taxon>Paraneoptera</taxon>
        <taxon>Hemiptera</taxon>
        <taxon>Heteroptera</taxon>
        <taxon>Panheteroptera</taxon>
        <taxon>Cimicomorpha</taxon>
        <taxon>Reduviidae</taxon>
        <taxon>Triatominae</taxon>
        <taxon>Rhodnius</taxon>
    </lineage>
</organism>
<dbReference type="GO" id="GO:0000976">
    <property type="term" value="F:transcription cis-regulatory region binding"/>
    <property type="evidence" value="ECO:0007669"/>
    <property type="project" value="TreeGrafter"/>
</dbReference>
<proteinExistence type="predicted"/>
<feature type="compositionally biased region" description="Basic and acidic residues" evidence="4">
    <location>
        <begin position="115"/>
        <end position="134"/>
    </location>
</feature>
<keyword evidence="1" id="KW-0805">Transcription regulation</keyword>
<keyword evidence="2" id="KW-0804">Transcription</keyword>
<feature type="region of interest" description="Disordered" evidence="4">
    <location>
        <begin position="48"/>
        <end position="147"/>
    </location>
</feature>
<evidence type="ECO:0000259" key="5">
    <source>
        <dbReference type="PROSITE" id="PS51011"/>
    </source>
</evidence>
<name>T1IB25_RHOPR</name>
<protein>
    <submittedName>
        <fullName evidence="6">AT-rich interactive domain-containing protein 5B</fullName>
    </submittedName>
</protein>